<feature type="region of interest" description="Disordered" evidence="4">
    <location>
        <begin position="145"/>
        <end position="234"/>
    </location>
</feature>
<dbReference type="EMBL" id="JAUTXT010000020">
    <property type="protein sequence ID" value="KAK3674375.1"/>
    <property type="molecule type" value="Genomic_DNA"/>
</dbReference>
<dbReference type="SUPFAM" id="SSF48179">
    <property type="entry name" value="6-phosphogluconate dehydrogenase C-terminal domain-like"/>
    <property type="match status" value="1"/>
</dbReference>
<keyword evidence="3" id="KW-0560">Oxidoreductase</keyword>
<evidence type="ECO:0000313" key="8">
    <source>
        <dbReference type="Proteomes" id="UP001274830"/>
    </source>
</evidence>
<dbReference type="GO" id="GO:0008677">
    <property type="term" value="F:2-dehydropantoate 2-reductase activity"/>
    <property type="evidence" value="ECO:0007669"/>
    <property type="project" value="TreeGrafter"/>
</dbReference>
<dbReference type="GO" id="GO:0005739">
    <property type="term" value="C:mitochondrion"/>
    <property type="evidence" value="ECO:0007669"/>
    <property type="project" value="TreeGrafter"/>
</dbReference>
<feature type="domain" description="Ketopantoate reductase N-terminal" evidence="5">
    <location>
        <begin position="248"/>
        <end position="343"/>
    </location>
</feature>
<feature type="compositionally biased region" description="Polar residues" evidence="4">
    <location>
        <begin position="348"/>
        <end position="362"/>
    </location>
</feature>
<evidence type="ECO:0000313" key="7">
    <source>
        <dbReference type="EMBL" id="KAK3674375.1"/>
    </source>
</evidence>
<dbReference type="InterPro" id="IPR036291">
    <property type="entry name" value="NAD(P)-bd_dom_sf"/>
</dbReference>
<feature type="compositionally biased region" description="Basic and acidic residues" evidence="4">
    <location>
        <begin position="145"/>
        <end position="166"/>
    </location>
</feature>
<comment type="caution">
    <text evidence="7">The sequence shown here is derived from an EMBL/GenBank/DDBJ whole genome shotgun (WGS) entry which is preliminary data.</text>
</comment>
<organism evidence="7 8">
    <name type="scientific">Recurvomyces mirabilis</name>
    <dbReference type="NCBI Taxonomy" id="574656"/>
    <lineage>
        <taxon>Eukaryota</taxon>
        <taxon>Fungi</taxon>
        <taxon>Dikarya</taxon>
        <taxon>Ascomycota</taxon>
        <taxon>Pezizomycotina</taxon>
        <taxon>Dothideomycetes</taxon>
        <taxon>Dothideomycetidae</taxon>
        <taxon>Mycosphaerellales</taxon>
        <taxon>Teratosphaeriaceae</taxon>
        <taxon>Recurvomyces</taxon>
    </lineage>
</organism>
<dbReference type="SUPFAM" id="SSF51735">
    <property type="entry name" value="NAD(P)-binding Rossmann-fold domains"/>
    <property type="match status" value="1"/>
</dbReference>
<dbReference type="Gene3D" id="3.40.50.720">
    <property type="entry name" value="NAD(P)-binding Rossmann-like Domain"/>
    <property type="match status" value="1"/>
</dbReference>
<feature type="compositionally biased region" description="Basic and acidic residues" evidence="4">
    <location>
        <begin position="195"/>
        <end position="206"/>
    </location>
</feature>
<gene>
    <name evidence="7" type="primary">PAN5</name>
    <name evidence="7" type="ORF">LTR78_005844</name>
</gene>
<evidence type="ECO:0000256" key="1">
    <source>
        <dbReference type="ARBA" id="ARBA00007870"/>
    </source>
</evidence>
<dbReference type="InterPro" id="IPR013752">
    <property type="entry name" value="KPA_reductase"/>
</dbReference>
<feature type="compositionally biased region" description="Basic and acidic residues" evidence="4">
    <location>
        <begin position="1"/>
        <end position="28"/>
    </location>
</feature>
<dbReference type="GeneID" id="89964148"/>
<comment type="similarity">
    <text evidence="1">Belongs to the ketopantoate reductase family.</text>
</comment>
<dbReference type="Proteomes" id="UP001274830">
    <property type="component" value="Unassembled WGS sequence"/>
</dbReference>
<accession>A0AAE0WMC2</accession>
<feature type="domain" description="Ketopantoate reductase C-terminal" evidence="6">
    <location>
        <begin position="401"/>
        <end position="529"/>
    </location>
</feature>
<dbReference type="RefSeq" id="XP_064692846.1">
    <property type="nucleotide sequence ID" value="XM_064839603.1"/>
</dbReference>
<evidence type="ECO:0000256" key="3">
    <source>
        <dbReference type="ARBA" id="ARBA00023002"/>
    </source>
</evidence>
<evidence type="ECO:0000259" key="6">
    <source>
        <dbReference type="Pfam" id="PF08546"/>
    </source>
</evidence>
<dbReference type="PANTHER" id="PTHR43765:SF2">
    <property type="entry name" value="2-DEHYDROPANTOATE 2-REDUCTASE"/>
    <property type="match status" value="1"/>
</dbReference>
<feature type="compositionally biased region" description="Basic and acidic residues" evidence="4">
    <location>
        <begin position="177"/>
        <end position="186"/>
    </location>
</feature>
<keyword evidence="8" id="KW-1185">Reference proteome</keyword>
<dbReference type="GO" id="GO:0050661">
    <property type="term" value="F:NADP binding"/>
    <property type="evidence" value="ECO:0007669"/>
    <property type="project" value="TreeGrafter"/>
</dbReference>
<reference evidence="7" key="1">
    <citation type="submission" date="2023-07" db="EMBL/GenBank/DDBJ databases">
        <title>Black Yeasts Isolated from many extreme environments.</title>
        <authorList>
            <person name="Coleine C."/>
            <person name="Stajich J.E."/>
            <person name="Selbmann L."/>
        </authorList>
    </citation>
    <scope>NUCLEOTIDE SEQUENCE</scope>
    <source>
        <strain evidence="7">CCFEE 5485</strain>
    </source>
</reference>
<dbReference type="InterPro" id="IPR013328">
    <property type="entry name" value="6PGD_dom2"/>
</dbReference>
<dbReference type="Pfam" id="PF08546">
    <property type="entry name" value="ApbA_C"/>
    <property type="match status" value="1"/>
</dbReference>
<proteinExistence type="inferred from homology"/>
<name>A0AAE0WMC2_9PEZI</name>
<dbReference type="InterPro" id="IPR013332">
    <property type="entry name" value="KPR_N"/>
</dbReference>
<evidence type="ECO:0000259" key="5">
    <source>
        <dbReference type="Pfam" id="PF02558"/>
    </source>
</evidence>
<feature type="region of interest" description="Disordered" evidence="4">
    <location>
        <begin position="1"/>
        <end position="44"/>
    </location>
</feature>
<feature type="region of interest" description="Disordered" evidence="4">
    <location>
        <begin position="348"/>
        <end position="371"/>
    </location>
</feature>
<dbReference type="InterPro" id="IPR008927">
    <property type="entry name" value="6-PGluconate_DH-like_C_sf"/>
</dbReference>
<evidence type="ECO:0000256" key="4">
    <source>
        <dbReference type="SAM" id="MobiDB-lite"/>
    </source>
</evidence>
<dbReference type="Gene3D" id="1.10.1040.10">
    <property type="entry name" value="N-(1-d-carboxylethyl)-l-norvaline Dehydrogenase, domain 2"/>
    <property type="match status" value="1"/>
</dbReference>
<protein>
    <submittedName>
        <fullName evidence="7">2-dehydropantoate 2-reductase (Ketopantoate reductase) (KPA reductase) (KPR)</fullName>
    </submittedName>
</protein>
<keyword evidence="2" id="KW-0521">NADP</keyword>
<dbReference type="Pfam" id="PF02558">
    <property type="entry name" value="ApbA"/>
    <property type="match status" value="1"/>
</dbReference>
<dbReference type="InterPro" id="IPR050838">
    <property type="entry name" value="Ketopantoate_reductase"/>
</dbReference>
<sequence>MDAKTSTPQHEDGEGGGDRVVKEDETRSQRSRSPIDRQYASQGDIPKRIHILGTGSIGKLVAHSLKGIADPPPVTLLLHRYPLLKAFERGNKQITIQDDDQSVSRGGFEYELLPEVRKQHGVEVQKNLPDVYDIAGEDLRPHKIAERVRERQTSQDGKAAVEHDPSANEQVAQEAPAEQHEPELEVQKPSVDQEALERHEDVEQPKGEVAAGDPHTAEDTPIAEYQPFGGPSRVYNTSRGKGGYAYSSDAIHNLIVTTKAAYTVPALSTIRHRLTPESTICFLQNGMGVVDNVNKELFPDPATRPSYVQGIVTHGVNVPPEVTERNPFFAVHAGHGTIALGVLPRTPLSASSEPADTPASSDTDGKPASENEKWVPSARYILRTLTRTPVLCAVGFTPTELLQLQLEKLAVNSVLNPLTSLIDARNGQILYNFALTRTMRLLLAETSLVIRSLPELQSIPNISTRFSAERLEMLVVSVANKTKDNISSMLADVRAGRKTEIEFINGYIVRRGEEVGVKCVVNYGIMQTVVGKAMVTQREVRDAVPLQR</sequence>
<dbReference type="FunFam" id="1.10.1040.10:FF:000038">
    <property type="entry name" value="Probable 2-dehydropantoate 2-reductase"/>
    <property type="match status" value="1"/>
</dbReference>
<evidence type="ECO:0000256" key="2">
    <source>
        <dbReference type="ARBA" id="ARBA00022857"/>
    </source>
</evidence>
<dbReference type="PANTHER" id="PTHR43765">
    <property type="entry name" value="2-DEHYDROPANTOATE 2-REDUCTASE-RELATED"/>
    <property type="match status" value="1"/>
</dbReference>
<dbReference type="AlphaFoldDB" id="A0AAE0WMC2"/>